<evidence type="ECO:0000256" key="4">
    <source>
        <dbReference type="ARBA" id="ARBA00022989"/>
    </source>
</evidence>
<evidence type="ECO:0000256" key="7">
    <source>
        <dbReference type="SAM" id="MobiDB-lite"/>
    </source>
</evidence>
<evidence type="ECO:0000256" key="5">
    <source>
        <dbReference type="ARBA" id="ARBA00023136"/>
    </source>
</evidence>
<dbReference type="GO" id="GO:0005886">
    <property type="term" value="C:plasma membrane"/>
    <property type="evidence" value="ECO:0007669"/>
    <property type="project" value="UniProtKB-SubCell"/>
</dbReference>
<dbReference type="Pfam" id="PF09335">
    <property type="entry name" value="VTT_dom"/>
    <property type="match status" value="1"/>
</dbReference>
<name>A0A9D1TR98_9FIRM</name>
<comment type="similarity">
    <text evidence="6">Belongs to the TVP38/TMEM64 family.</text>
</comment>
<evidence type="ECO:0000256" key="6">
    <source>
        <dbReference type="RuleBase" id="RU366058"/>
    </source>
</evidence>
<dbReference type="InterPro" id="IPR032816">
    <property type="entry name" value="VTT_dom"/>
</dbReference>
<keyword evidence="4 6" id="KW-1133">Transmembrane helix</keyword>
<feature type="region of interest" description="Disordered" evidence="7">
    <location>
        <begin position="232"/>
        <end position="255"/>
    </location>
</feature>
<accession>A0A9D1TR98</accession>
<keyword evidence="2 6" id="KW-1003">Cell membrane</keyword>
<evidence type="ECO:0000256" key="2">
    <source>
        <dbReference type="ARBA" id="ARBA00022475"/>
    </source>
</evidence>
<feature type="transmembrane region" description="Helical" evidence="6">
    <location>
        <begin position="12"/>
        <end position="38"/>
    </location>
</feature>
<feature type="transmembrane region" description="Helical" evidence="6">
    <location>
        <begin position="171"/>
        <end position="191"/>
    </location>
</feature>
<sequence>MKRENTDNFTLFRKIIVIAAVVVAIVAAAVCIFDAFGLWDKLRDVEALADWINSKGHWAVLVYAAFVLCSVVFLPVPSTVMNYLATVLFDNAWVTFLVTTAATLVGSFICYALGRVFGKRVVIWLAGREKTEKYSRIITENGRSLFVIMLLLPFFPDDVICLIAGAASMSLPFFSVSVVLARPVMIALVTFLGKSATEAWSSWGIPVAVAVVVVVVATTILLMIFKIRKKKRRTSAAGSGAESKNGGDKADNKDE</sequence>
<reference evidence="9" key="2">
    <citation type="submission" date="2021-04" db="EMBL/GenBank/DDBJ databases">
        <authorList>
            <person name="Gilroy R."/>
        </authorList>
    </citation>
    <scope>NUCLEOTIDE SEQUENCE</scope>
    <source>
        <strain evidence="9">12435</strain>
    </source>
</reference>
<protein>
    <recommendedName>
        <fullName evidence="6">TVP38/TMEM64 family membrane protein</fullName>
    </recommendedName>
</protein>
<dbReference type="PANTHER" id="PTHR12677">
    <property type="entry name" value="GOLGI APPARATUS MEMBRANE PROTEIN TVP38-RELATED"/>
    <property type="match status" value="1"/>
</dbReference>
<evidence type="ECO:0000313" key="9">
    <source>
        <dbReference type="EMBL" id="HIW02538.1"/>
    </source>
</evidence>
<evidence type="ECO:0000256" key="1">
    <source>
        <dbReference type="ARBA" id="ARBA00004651"/>
    </source>
</evidence>
<dbReference type="Proteomes" id="UP000823990">
    <property type="component" value="Unassembled WGS sequence"/>
</dbReference>
<evidence type="ECO:0000313" key="10">
    <source>
        <dbReference type="Proteomes" id="UP000823990"/>
    </source>
</evidence>
<comment type="caution">
    <text evidence="9">The sequence shown here is derived from an EMBL/GenBank/DDBJ whole genome shotgun (WGS) entry which is preliminary data.</text>
</comment>
<gene>
    <name evidence="9" type="ORF">H9892_04280</name>
</gene>
<feature type="transmembrane region" description="Helical" evidence="6">
    <location>
        <begin position="203"/>
        <end position="225"/>
    </location>
</feature>
<reference evidence="9" key="1">
    <citation type="journal article" date="2021" name="PeerJ">
        <title>Extensive microbial diversity within the chicken gut microbiome revealed by metagenomics and culture.</title>
        <authorList>
            <person name="Gilroy R."/>
            <person name="Ravi A."/>
            <person name="Getino M."/>
            <person name="Pursley I."/>
            <person name="Horton D.L."/>
            <person name="Alikhan N.F."/>
            <person name="Baker D."/>
            <person name="Gharbi K."/>
            <person name="Hall N."/>
            <person name="Watson M."/>
            <person name="Adriaenssens E.M."/>
            <person name="Foster-Nyarko E."/>
            <person name="Jarju S."/>
            <person name="Secka A."/>
            <person name="Antonio M."/>
            <person name="Oren A."/>
            <person name="Chaudhuri R.R."/>
            <person name="La Ragione R."/>
            <person name="Hildebrand F."/>
            <person name="Pallen M.J."/>
        </authorList>
    </citation>
    <scope>NUCLEOTIDE SEQUENCE</scope>
    <source>
        <strain evidence="9">12435</strain>
    </source>
</reference>
<proteinExistence type="inferred from homology"/>
<feature type="transmembrane region" description="Helical" evidence="6">
    <location>
        <begin position="92"/>
        <end position="114"/>
    </location>
</feature>
<keyword evidence="3 6" id="KW-0812">Transmembrane</keyword>
<feature type="compositionally biased region" description="Basic and acidic residues" evidence="7">
    <location>
        <begin position="245"/>
        <end position="255"/>
    </location>
</feature>
<dbReference type="InterPro" id="IPR015414">
    <property type="entry name" value="TMEM64"/>
</dbReference>
<feature type="domain" description="VTT" evidence="8">
    <location>
        <begin position="76"/>
        <end position="194"/>
    </location>
</feature>
<dbReference type="PANTHER" id="PTHR12677:SF49">
    <property type="entry name" value="TVP38_TMEM64 FAMILY MEMBRANE PROTEIN"/>
    <property type="match status" value="1"/>
</dbReference>
<feature type="transmembrane region" description="Helical" evidence="6">
    <location>
        <begin position="58"/>
        <end position="80"/>
    </location>
</feature>
<comment type="subcellular location">
    <subcellularLocation>
        <location evidence="1 6">Cell membrane</location>
        <topology evidence="1 6">Multi-pass membrane protein</topology>
    </subcellularLocation>
</comment>
<keyword evidence="5 6" id="KW-0472">Membrane</keyword>
<dbReference type="EMBL" id="DXHS01000069">
    <property type="protein sequence ID" value="HIW02538.1"/>
    <property type="molecule type" value="Genomic_DNA"/>
</dbReference>
<evidence type="ECO:0000256" key="3">
    <source>
        <dbReference type="ARBA" id="ARBA00022692"/>
    </source>
</evidence>
<organism evidence="9 10">
    <name type="scientific">Candidatus Protoclostridium stercorigallinarum</name>
    <dbReference type="NCBI Taxonomy" id="2838741"/>
    <lineage>
        <taxon>Bacteria</taxon>
        <taxon>Bacillati</taxon>
        <taxon>Bacillota</taxon>
        <taxon>Clostridia</taxon>
        <taxon>Candidatus Protoclostridium</taxon>
    </lineage>
</organism>
<evidence type="ECO:0000259" key="8">
    <source>
        <dbReference type="Pfam" id="PF09335"/>
    </source>
</evidence>
<dbReference type="AlphaFoldDB" id="A0A9D1TR98"/>